<dbReference type="EMBL" id="QKQP01000005">
    <property type="protein sequence ID" value="PZD80682.1"/>
    <property type="molecule type" value="Genomic_DNA"/>
</dbReference>
<dbReference type="AlphaFoldDB" id="A0A2W1KEA2"/>
<dbReference type="Proteomes" id="UP000248886">
    <property type="component" value="Unassembled WGS sequence"/>
</dbReference>
<dbReference type="GeneID" id="65281694"/>
<comment type="caution">
    <text evidence="1">The sequence shown here is derived from an EMBL/GenBank/DDBJ whole genome shotgun (WGS) entry which is preliminary data.</text>
</comment>
<proteinExistence type="predicted"/>
<accession>A0A2W1KEA2</accession>
<sequence>MSKKQARALAITLAVVAAFLVLGTIPLFSKVALFLVGLIFVLAFVLLVLALIVGILVLGET</sequence>
<reference evidence="1 2" key="1">
    <citation type="submission" date="2018-06" db="EMBL/GenBank/DDBJ databases">
        <title>Draft sequence of Acidithiobacillus ferrooxidans CCM 4253.</title>
        <authorList>
            <person name="Moya-Beltran A."/>
            <person name="Castro M."/>
            <person name="Covarrubias P.C."/>
            <person name="Issotta F."/>
            <person name="Janiczek O."/>
            <person name="Mandl M."/>
            <person name="Kucera J."/>
            <person name="Quatrini R."/>
        </authorList>
    </citation>
    <scope>NUCLEOTIDE SEQUENCE [LARGE SCALE GENOMIC DNA]</scope>
    <source>
        <strain evidence="1 2">CCM 4253</strain>
    </source>
</reference>
<dbReference type="RefSeq" id="WP_012537313.1">
    <property type="nucleotide sequence ID" value="NZ_AP025160.1"/>
</dbReference>
<evidence type="ECO:0000313" key="1">
    <source>
        <dbReference type="EMBL" id="PZD80682.1"/>
    </source>
</evidence>
<protein>
    <submittedName>
        <fullName evidence="1">Uncharacterized protein</fullName>
    </submittedName>
</protein>
<name>A0A2W1KEA2_ACIFR</name>
<evidence type="ECO:0000313" key="2">
    <source>
        <dbReference type="Proteomes" id="UP000248886"/>
    </source>
</evidence>
<gene>
    <name evidence="1" type="ORF">DN052_09580</name>
</gene>
<organism evidence="1 2">
    <name type="scientific">Acidithiobacillus ferrooxidans</name>
    <name type="common">Thiobacillus ferrooxidans</name>
    <dbReference type="NCBI Taxonomy" id="920"/>
    <lineage>
        <taxon>Bacteria</taxon>
        <taxon>Pseudomonadati</taxon>
        <taxon>Pseudomonadota</taxon>
        <taxon>Acidithiobacillia</taxon>
        <taxon>Acidithiobacillales</taxon>
        <taxon>Acidithiobacillaceae</taxon>
        <taxon>Acidithiobacillus</taxon>
    </lineage>
</organism>